<name>A0ABZ3BI96_BURPY</name>
<dbReference type="Gene3D" id="2.180.10.10">
    <property type="entry name" value="RHS repeat-associated core"/>
    <property type="match status" value="1"/>
</dbReference>
<gene>
    <name evidence="3" type="ORF">WN985_17195</name>
</gene>
<evidence type="ECO:0000259" key="1">
    <source>
        <dbReference type="Pfam" id="PF03527"/>
    </source>
</evidence>
<proteinExistence type="predicted"/>
<dbReference type="InterPro" id="IPR022385">
    <property type="entry name" value="Rhs_assc_core"/>
</dbReference>
<evidence type="ECO:0000259" key="2">
    <source>
        <dbReference type="Pfam" id="PF15654"/>
    </source>
</evidence>
<evidence type="ECO:0000313" key="3">
    <source>
        <dbReference type="EMBL" id="WZW54095.1"/>
    </source>
</evidence>
<feature type="domain" description="Tox-WTIP" evidence="2">
    <location>
        <begin position="231"/>
        <end position="294"/>
    </location>
</feature>
<feature type="domain" description="RHS protein conserved region" evidence="1">
    <location>
        <begin position="53"/>
        <end position="86"/>
    </location>
</feature>
<protein>
    <submittedName>
        <fullName evidence="3">RHS repeat-associated core domain-containing protein</fullName>
    </submittedName>
</protein>
<dbReference type="Proteomes" id="UP001484179">
    <property type="component" value="Chromosome 1"/>
</dbReference>
<sequence length="294" mass="33013">MYEPSSFVPVAQAVRDDAIELLDQPEYGDYYRQDEDPLWLPPPPAPAIDSLAWYQCDHLGTPQELTDEQSEIAWSAEYRAWGAVKEVIRKTSDGRVELRNPIRFQGQYHDHETGLHYNRHRYFDYGTGRYLSPDPLGLGGGINVYAYAGGNPVAYYDPLGLKKFGRNHPHCVAIREKITGLQNELDTRWSELVGGLPERIGPGERLAETMRGHRTMINQKDSILRRWEKKYDEDCDDNDPDDGSNACSACPSGSTVVKTAAGVGAAYAAYRAIRMIPSLVPPLWWTIPANAMTP</sequence>
<dbReference type="RefSeq" id="WP_342308233.1">
    <property type="nucleotide sequence ID" value="NZ_CP150849.1"/>
</dbReference>
<dbReference type="PRINTS" id="PR00394">
    <property type="entry name" value="RHSPROTEIN"/>
</dbReference>
<dbReference type="InterPro" id="IPR001826">
    <property type="entry name" value="RHS"/>
</dbReference>
<organism evidence="3 4">
    <name type="scientific">Burkholderia pyrrocinia</name>
    <name type="common">Pseudomonas pyrrocinia</name>
    <dbReference type="NCBI Taxonomy" id="60550"/>
    <lineage>
        <taxon>Bacteria</taxon>
        <taxon>Pseudomonadati</taxon>
        <taxon>Pseudomonadota</taxon>
        <taxon>Betaproteobacteria</taxon>
        <taxon>Burkholderiales</taxon>
        <taxon>Burkholderiaceae</taxon>
        <taxon>Burkholderia</taxon>
        <taxon>Burkholderia cepacia complex</taxon>
    </lineage>
</organism>
<dbReference type="EMBL" id="CP150849">
    <property type="protein sequence ID" value="WZW54095.1"/>
    <property type="molecule type" value="Genomic_DNA"/>
</dbReference>
<dbReference type="InterPro" id="IPR050708">
    <property type="entry name" value="T6SS_VgrG/RHS"/>
</dbReference>
<dbReference type="PANTHER" id="PTHR32305">
    <property type="match status" value="1"/>
</dbReference>
<evidence type="ECO:0000313" key="4">
    <source>
        <dbReference type="Proteomes" id="UP001484179"/>
    </source>
</evidence>
<dbReference type="InterPro" id="IPR028898">
    <property type="entry name" value="Tox-WTIP_dom"/>
</dbReference>
<accession>A0ABZ3BI96</accession>
<dbReference type="Pfam" id="PF03527">
    <property type="entry name" value="RHS"/>
    <property type="match status" value="1"/>
</dbReference>
<dbReference type="PANTHER" id="PTHR32305:SF15">
    <property type="entry name" value="PROTEIN RHSA-RELATED"/>
    <property type="match status" value="1"/>
</dbReference>
<dbReference type="Pfam" id="PF15654">
    <property type="entry name" value="Tox-WTIP"/>
    <property type="match status" value="1"/>
</dbReference>
<dbReference type="NCBIfam" id="TIGR03696">
    <property type="entry name" value="Rhs_assc_core"/>
    <property type="match status" value="1"/>
</dbReference>
<keyword evidence="4" id="KW-1185">Reference proteome</keyword>
<reference evidence="3 4" key="1">
    <citation type="submission" date="2024-04" db="EMBL/GenBank/DDBJ databases">
        <title>Biological Control Activity of Plant Growth Promoting Rhizobacteria Burkholderia pyrrocinia BX1 against Tobacco black shank Introduction Tobacco black shank (TBS) caused by the oomycete Phytophthora. nicotianae (P. nicotianae) has become a destructive soil.</title>
        <authorList>
            <person name="Liu X."/>
            <person name="Shu C."/>
        </authorList>
    </citation>
    <scope>NUCLEOTIDE SEQUENCE [LARGE SCALE GENOMIC DNA]</scope>
    <source>
        <strain evidence="3 4">BX1</strain>
    </source>
</reference>